<organism evidence="1 2">
    <name type="scientific">Phycomyces blakesleeanus (strain ATCC 8743b / DSM 1359 / FGSC 10004 / NBRC 33097 / NRRL 1555)</name>
    <dbReference type="NCBI Taxonomy" id="763407"/>
    <lineage>
        <taxon>Eukaryota</taxon>
        <taxon>Fungi</taxon>
        <taxon>Fungi incertae sedis</taxon>
        <taxon>Mucoromycota</taxon>
        <taxon>Mucoromycotina</taxon>
        <taxon>Mucoromycetes</taxon>
        <taxon>Mucorales</taxon>
        <taxon>Phycomycetaceae</taxon>
        <taxon>Phycomyces</taxon>
    </lineage>
</organism>
<dbReference type="AlphaFoldDB" id="A0A162WH67"/>
<name>A0A162WH67_PHYB8</name>
<dbReference type="InParanoid" id="A0A162WH67"/>
<accession>A0A162WH67</accession>
<dbReference type="Proteomes" id="UP000077315">
    <property type="component" value="Unassembled WGS sequence"/>
</dbReference>
<sequence length="599" mass="70139">MATSKLSFEILTFIANLLSLNDKLNCITVCKAWQTPFQESLWRVICIRNKRRLETICNKSNKTQKNYEINGYRVRKLSLQTFLGTSDNQLHQLQQTFPYIEYLHMPEKCMSEEIGTTADWTIWRSLKCLEIYTTGLYFADNTDEFISILSYLPNLRRLDVLGEKDARKLLYRQKDFENLHSHLPRLDYLSMNSTLEALCTEDLVETPKIMPAKHLTVLKLCVDDMSPQWMYYFAHKYQNIRQLEFNINTELYMPNCFRDEATIMLFKLRSVFSHLRNVSLTGRSGTEWSQITFWELLGLSGVPIKYLNSTIEKLRLSSCISFNEPCRLPSIISLCLNLVDLDICSYDTHIAIDTLLDNCRFLTKLVMDTRTILLNPNTPATPLTHILESIEIRVAWTSRQIFSYLSSRCRKLKEMRLTGISIHGLVSHETGCYYLDMPYTRFELLQLNSVLFYSSEASILNDNLVNLFVIEQANPTQSTLTHESILFDNNLFPKGTNSKWFHMQPGPNRYFPEGIPYELQQNEVDQARQYFKSYHLVYGQPIYKRKLALYKPGQISSQYWKNDLWRGHATLRCEYIHRYFISIFGSRESIAQLKLHESS</sequence>
<dbReference type="SUPFAM" id="SSF52047">
    <property type="entry name" value="RNI-like"/>
    <property type="match status" value="1"/>
</dbReference>
<keyword evidence="2" id="KW-1185">Reference proteome</keyword>
<gene>
    <name evidence="1" type="ORF">PHYBLDRAFT_74110</name>
</gene>
<dbReference type="GeneID" id="29003888"/>
<evidence type="ECO:0008006" key="3">
    <source>
        <dbReference type="Google" id="ProtNLM"/>
    </source>
</evidence>
<dbReference type="InterPro" id="IPR036047">
    <property type="entry name" value="F-box-like_dom_sf"/>
</dbReference>
<dbReference type="InterPro" id="IPR032675">
    <property type="entry name" value="LRR_dom_sf"/>
</dbReference>
<evidence type="ECO:0000313" key="1">
    <source>
        <dbReference type="EMBL" id="OAD67095.1"/>
    </source>
</evidence>
<dbReference type="EMBL" id="KV441025">
    <property type="protein sequence ID" value="OAD67095.1"/>
    <property type="molecule type" value="Genomic_DNA"/>
</dbReference>
<evidence type="ECO:0000313" key="2">
    <source>
        <dbReference type="Proteomes" id="UP000077315"/>
    </source>
</evidence>
<reference evidence="2" key="1">
    <citation type="submission" date="2015-06" db="EMBL/GenBank/DDBJ databases">
        <title>Expansion of signal transduction pathways in fungi by whole-genome duplication.</title>
        <authorList>
            <consortium name="DOE Joint Genome Institute"/>
            <person name="Corrochano L.M."/>
            <person name="Kuo A."/>
            <person name="Marcet-Houben M."/>
            <person name="Polaino S."/>
            <person name="Salamov A."/>
            <person name="Villalobos J.M."/>
            <person name="Alvarez M.I."/>
            <person name="Avalos J."/>
            <person name="Benito E.P."/>
            <person name="Benoit I."/>
            <person name="Burger G."/>
            <person name="Camino L.P."/>
            <person name="Canovas D."/>
            <person name="Cerda-Olmedo E."/>
            <person name="Cheng J.-F."/>
            <person name="Dominguez A."/>
            <person name="Elias M."/>
            <person name="Eslava A.P."/>
            <person name="Glaser F."/>
            <person name="Grimwood J."/>
            <person name="Gutierrez G."/>
            <person name="Heitman J."/>
            <person name="Henrissat B."/>
            <person name="Iturriaga E.A."/>
            <person name="Lang B.F."/>
            <person name="Lavin J.L."/>
            <person name="Lee S."/>
            <person name="Li W."/>
            <person name="Lindquist E."/>
            <person name="Lopez-Garcia S."/>
            <person name="Luque E.M."/>
            <person name="Marcos A.T."/>
            <person name="Martin J."/>
            <person name="McCluskey K."/>
            <person name="Medina H.R."/>
            <person name="Miralles-Duran A."/>
            <person name="Miyazaki A."/>
            <person name="Munoz-Torres E."/>
            <person name="Oguiza J.A."/>
            <person name="Ohm R."/>
            <person name="Olmedo M."/>
            <person name="Orejas M."/>
            <person name="Ortiz-Castellanos L."/>
            <person name="Pisabarro A.G."/>
            <person name="Rodriguez-Romero J."/>
            <person name="Ruiz-Herrera J."/>
            <person name="Ruiz-Vazquez R."/>
            <person name="Sanz C."/>
            <person name="Schackwitz W."/>
            <person name="Schmutz J."/>
            <person name="Shahriari M."/>
            <person name="Shelest E."/>
            <person name="Silva-Franco F."/>
            <person name="Soanes D."/>
            <person name="Syed K."/>
            <person name="Tagua V.G."/>
            <person name="Talbot N.J."/>
            <person name="Thon M."/>
            <person name="De vries R.P."/>
            <person name="Wiebenga A."/>
            <person name="Yadav J.S."/>
            <person name="Braun E.L."/>
            <person name="Baker S."/>
            <person name="Garre V."/>
            <person name="Horwitz B."/>
            <person name="Torres-Martinez S."/>
            <person name="Idnurm A."/>
            <person name="Herrera-Estrella A."/>
            <person name="Gabaldon T."/>
            <person name="Grigoriev I.V."/>
        </authorList>
    </citation>
    <scope>NUCLEOTIDE SEQUENCE [LARGE SCALE GENOMIC DNA]</scope>
    <source>
        <strain evidence="2">NRRL 1555(-)</strain>
    </source>
</reference>
<dbReference type="OrthoDB" id="2283774at2759"/>
<protein>
    <recommendedName>
        <fullName evidence="3">F-box domain-containing protein</fullName>
    </recommendedName>
</protein>
<dbReference type="RefSeq" id="XP_018285135.1">
    <property type="nucleotide sequence ID" value="XM_018442982.1"/>
</dbReference>
<dbReference type="VEuPathDB" id="FungiDB:PHYBLDRAFT_74110"/>
<dbReference type="Gene3D" id="3.80.10.10">
    <property type="entry name" value="Ribonuclease Inhibitor"/>
    <property type="match status" value="1"/>
</dbReference>
<dbReference type="SUPFAM" id="SSF81383">
    <property type="entry name" value="F-box domain"/>
    <property type="match status" value="1"/>
</dbReference>
<proteinExistence type="predicted"/>